<gene>
    <name evidence="1" type="ORF">ACFOW3_03010</name>
</gene>
<evidence type="ECO:0008006" key="3">
    <source>
        <dbReference type="Google" id="ProtNLM"/>
    </source>
</evidence>
<dbReference type="RefSeq" id="WP_055394440.1">
    <property type="nucleotide sequence ID" value="NZ_JAMXAX010000082.1"/>
</dbReference>
<dbReference type="PANTHER" id="PTHR21174:SF0">
    <property type="entry name" value="HD PHOSPHOHYDROLASE FAMILY PROTEIN-RELATED"/>
    <property type="match status" value="1"/>
</dbReference>
<dbReference type="PIRSF" id="PIRSF035170">
    <property type="entry name" value="HD_phosphohydro"/>
    <property type="match status" value="1"/>
</dbReference>
<dbReference type="EMBL" id="JBHSAJ010000004">
    <property type="protein sequence ID" value="MFC3933588.1"/>
    <property type="molecule type" value="Genomic_DNA"/>
</dbReference>
<dbReference type="Gene3D" id="1.10.3210.10">
    <property type="entry name" value="Hypothetical protein af1432"/>
    <property type="match status" value="1"/>
</dbReference>
<dbReference type="InterPro" id="IPR009218">
    <property type="entry name" value="HD_phosphohydro"/>
</dbReference>
<evidence type="ECO:0000313" key="1">
    <source>
        <dbReference type="EMBL" id="MFC3933588.1"/>
    </source>
</evidence>
<organism evidence="1 2">
    <name type="scientific">Acidovorax facilis</name>
    <dbReference type="NCBI Taxonomy" id="12917"/>
    <lineage>
        <taxon>Bacteria</taxon>
        <taxon>Pseudomonadati</taxon>
        <taxon>Pseudomonadota</taxon>
        <taxon>Betaproteobacteria</taxon>
        <taxon>Burkholderiales</taxon>
        <taxon>Comamonadaceae</taxon>
        <taxon>Acidovorax</taxon>
    </lineage>
</organism>
<name>A0ABV8D4X0_9BURK</name>
<keyword evidence="2" id="KW-1185">Reference proteome</keyword>
<protein>
    <recommendedName>
        <fullName evidence="3">Metal-dependent HD superfamily phosphohydrolase</fullName>
    </recommendedName>
</protein>
<proteinExistence type="predicted"/>
<dbReference type="SUPFAM" id="SSF109604">
    <property type="entry name" value="HD-domain/PDEase-like"/>
    <property type="match status" value="1"/>
</dbReference>
<reference evidence="2" key="1">
    <citation type="journal article" date="2019" name="Int. J. Syst. Evol. Microbiol.">
        <title>The Global Catalogue of Microorganisms (GCM) 10K type strain sequencing project: providing services to taxonomists for standard genome sequencing and annotation.</title>
        <authorList>
            <consortium name="The Broad Institute Genomics Platform"/>
            <consortium name="The Broad Institute Genome Sequencing Center for Infectious Disease"/>
            <person name="Wu L."/>
            <person name="Ma J."/>
        </authorList>
    </citation>
    <scope>NUCLEOTIDE SEQUENCE [LARGE SCALE GENOMIC DNA]</scope>
    <source>
        <strain evidence="2">CCUG 2113</strain>
    </source>
</reference>
<accession>A0ABV8D4X0</accession>
<dbReference type="PANTHER" id="PTHR21174">
    <property type="match status" value="1"/>
</dbReference>
<comment type="caution">
    <text evidence="1">The sequence shown here is derived from an EMBL/GenBank/DDBJ whole genome shotgun (WGS) entry which is preliminary data.</text>
</comment>
<evidence type="ECO:0000313" key="2">
    <source>
        <dbReference type="Proteomes" id="UP001595693"/>
    </source>
</evidence>
<dbReference type="Proteomes" id="UP001595693">
    <property type="component" value="Unassembled WGS sequence"/>
</dbReference>
<sequence length="230" mass="26734">MPWRRQPAHSAELLAHWALLGQALGRDTPAWRKEGRRLVLSWARWPRAYHDTTHLWACLRHWHVVQDQQPAALDNPHAVALALWYHDAIYWPWSKHNEERSADWASRFILGQGLPATLAQTVHQHILDTRHTPGPLTGDAQWVVDIDLAILGQSDAVYRQFERNVRREYFFVRWPRYVAGRSAVLQGFLDRPRIYGTELLSQRHEAQARTNLSHALEALTEGRLYGPETK</sequence>